<dbReference type="RefSeq" id="WP_100734052.1">
    <property type="nucleotide sequence ID" value="NZ_NPDY01000001.1"/>
</dbReference>
<evidence type="ECO:0000313" key="2">
    <source>
        <dbReference type="EMBL" id="PJZ71066.1"/>
    </source>
</evidence>
<evidence type="ECO:0000313" key="3">
    <source>
        <dbReference type="Proteomes" id="UP000231962"/>
    </source>
</evidence>
<evidence type="ECO:0000256" key="1">
    <source>
        <dbReference type="SAM" id="MobiDB-lite"/>
    </source>
</evidence>
<dbReference type="EMBL" id="NPDY01000001">
    <property type="protein sequence ID" value="PJZ71066.1"/>
    <property type="molecule type" value="Genomic_DNA"/>
</dbReference>
<proteinExistence type="predicted"/>
<feature type="compositionally biased region" description="Basic and acidic residues" evidence="1">
    <location>
        <begin position="81"/>
        <end position="92"/>
    </location>
</feature>
<keyword evidence="3" id="KW-1185">Reference proteome</keyword>
<accession>A0ABX4PD69</accession>
<protein>
    <submittedName>
        <fullName evidence="2">Uncharacterized protein</fullName>
    </submittedName>
</protein>
<feature type="region of interest" description="Disordered" evidence="1">
    <location>
        <begin position="66"/>
        <end position="92"/>
    </location>
</feature>
<sequence length="92" mass="10463">MSIEILIQFQGFGVGQRSVMKISDGVQKISFPEQNLTYVKPVLNRNTVHPVEQITPREIRRHSDSLNLYSEPGKPSPKSEAVQKGRFFDTYA</sequence>
<dbReference type="Proteomes" id="UP000231962">
    <property type="component" value="Unassembled WGS sequence"/>
</dbReference>
<comment type="caution">
    <text evidence="2">The sequence shown here is derived from an EMBL/GenBank/DDBJ whole genome shotgun (WGS) entry which is preliminary data.</text>
</comment>
<gene>
    <name evidence="2" type="ORF">CH360_00635</name>
</gene>
<name>A0ABX4PD69_9LEPT</name>
<organism evidence="2 3">
    <name type="scientific">Leptospira perolatii</name>
    <dbReference type="NCBI Taxonomy" id="2023191"/>
    <lineage>
        <taxon>Bacteria</taxon>
        <taxon>Pseudomonadati</taxon>
        <taxon>Spirochaetota</taxon>
        <taxon>Spirochaetia</taxon>
        <taxon>Leptospirales</taxon>
        <taxon>Leptospiraceae</taxon>
        <taxon>Leptospira</taxon>
    </lineage>
</organism>
<reference evidence="2 3" key="1">
    <citation type="submission" date="2017-07" db="EMBL/GenBank/DDBJ databases">
        <title>Leptospira spp. isolated from tropical soils.</title>
        <authorList>
            <person name="Thibeaux R."/>
            <person name="Iraola G."/>
            <person name="Ferres I."/>
            <person name="Bierque E."/>
            <person name="Girault D."/>
            <person name="Soupe-Gilbert M.-E."/>
            <person name="Picardeau M."/>
            <person name="Goarant C."/>
        </authorList>
    </citation>
    <scope>NUCLEOTIDE SEQUENCE [LARGE SCALE GENOMIC DNA]</scope>
    <source>
        <strain evidence="2 3">FH1-B-C1</strain>
    </source>
</reference>